<dbReference type="Pfam" id="PF07660">
    <property type="entry name" value="STN"/>
    <property type="match status" value="1"/>
</dbReference>
<dbReference type="Proteomes" id="UP000239089">
    <property type="component" value="Unassembled WGS sequence"/>
</dbReference>
<sequence>MQTGGAQPVEFSIPPQPLADALHAYQQQMRVQVLYEARAAAGRQSVAVVGKFLPDAALRRLLSGTDLEVVRAGPEAIALVSPRPQERDVPPVSPLETADLSLGELHVRAAASPSRSDQFQDYNESVRAEIERVLRKNVKTGSGNYRAVIDLWIDSARRVQKVALLGSTGETARDAAISAALRGLTINRPTPANAPQPLRVIVTVRTAQ</sequence>
<protein>
    <submittedName>
        <fullName evidence="5">Energy transducer TonB</fullName>
    </submittedName>
</protein>
<keyword evidence="6" id="KW-1185">Reference proteome</keyword>
<gene>
    <name evidence="5" type="ORF">CCR94_08165</name>
</gene>
<name>A0A2S6NAW6_9HYPH</name>
<dbReference type="Gene3D" id="3.55.50.30">
    <property type="match status" value="1"/>
</dbReference>
<dbReference type="EMBL" id="NHSJ01000051">
    <property type="protein sequence ID" value="PPQ31758.1"/>
    <property type="molecule type" value="Genomic_DNA"/>
</dbReference>
<keyword evidence="1" id="KW-0813">Transport</keyword>
<feature type="domain" description="Secretin/TonB short N-terminal" evidence="4">
    <location>
        <begin position="31"/>
        <end position="82"/>
    </location>
</feature>
<evidence type="ECO:0000256" key="1">
    <source>
        <dbReference type="ARBA" id="ARBA00022448"/>
    </source>
</evidence>
<keyword evidence="2" id="KW-0472">Membrane</keyword>
<dbReference type="InterPro" id="IPR011662">
    <property type="entry name" value="Secretin/TonB_short_N"/>
</dbReference>
<evidence type="ECO:0000313" key="6">
    <source>
        <dbReference type="Proteomes" id="UP000239089"/>
    </source>
</evidence>
<dbReference type="OrthoDB" id="8137315at2"/>
<dbReference type="SUPFAM" id="SSF74653">
    <property type="entry name" value="TolA/TonB C-terminal domain"/>
    <property type="match status" value="1"/>
</dbReference>
<accession>A0A2S6NAW6</accession>
<keyword evidence="3" id="KW-0998">Cell outer membrane</keyword>
<dbReference type="SMART" id="SM00965">
    <property type="entry name" value="STN"/>
    <property type="match status" value="1"/>
</dbReference>
<evidence type="ECO:0000259" key="4">
    <source>
        <dbReference type="SMART" id="SM00965"/>
    </source>
</evidence>
<organism evidence="5 6">
    <name type="scientific">Rhodoblastus sphagnicola</name>
    <dbReference type="NCBI Taxonomy" id="333368"/>
    <lineage>
        <taxon>Bacteria</taxon>
        <taxon>Pseudomonadati</taxon>
        <taxon>Pseudomonadota</taxon>
        <taxon>Alphaproteobacteria</taxon>
        <taxon>Hyphomicrobiales</taxon>
        <taxon>Rhodoblastaceae</taxon>
        <taxon>Rhodoblastus</taxon>
    </lineage>
</organism>
<comment type="caution">
    <text evidence="5">The sequence shown here is derived from an EMBL/GenBank/DDBJ whole genome shotgun (WGS) entry which is preliminary data.</text>
</comment>
<evidence type="ECO:0000256" key="3">
    <source>
        <dbReference type="ARBA" id="ARBA00023237"/>
    </source>
</evidence>
<proteinExistence type="predicted"/>
<evidence type="ECO:0000256" key="2">
    <source>
        <dbReference type="ARBA" id="ARBA00023136"/>
    </source>
</evidence>
<evidence type="ECO:0000313" key="5">
    <source>
        <dbReference type="EMBL" id="PPQ31758.1"/>
    </source>
</evidence>
<dbReference type="AlphaFoldDB" id="A0A2S6NAW6"/>
<dbReference type="GO" id="GO:0019867">
    <property type="term" value="C:outer membrane"/>
    <property type="evidence" value="ECO:0007669"/>
    <property type="project" value="InterPro"/>
</dbReference>
<reference evidence="5 6" key="1">
    <citation type="journal article" date="2018" name="Arch. Microbiol.">
        <title>New insights into the metabolic potential of the phototrophic purple bacterium Rhodopila globiformis DSM 161(T) from its draft genome sequence and evidence for a vanadium-dependent nitrogenase.</title>
        <authorList>
            <person name="Imhoff J.F."/>
            <person name="Rahn T."/>
            <person name="Kunzel S."/>
            <person name="Neulinger S.C."/>
        </authorList>
    </citation>
    <scope>NUCLEOTIDE SEQUENCE [LARGE SCALE GENOMIC DNA]</scope>
    <source>
        <strain evidence="5 6">DSM 16996</strain>
    </source>
</reference>